<dbReference type="OrthoDB" id="9810578at2"/>
<protein>
    <submittedName>
        <fullName evidence="8">HTH-type transcriptional regulator RamB</fullName>
    </submittedName>
</protein>
<dbReference type="InterPro" id="IPR026281">
    <property type="entry name" value="HTH_RamB"/>
</dbReference>
<dbReference type="AlphaFoldDB" id="A0A2I2KJ27"/>
<dbReference type="CDD" id="cd00093">
    <property type="entry name" value="HTH_XRE"/>
    <property type="match status" value="1"/>
</dbReference>
<dbReference type="InterPro" id="IPR001387">
    <property type="entry name" value="Cro/C1-type_HTH"/>
</dbReference>
<dbReference type="Gene3D" id="1.10.260.40">
    <property type="entry name" value="lambda repressor-like DNA-binding domains"/>
    <property type="match status" value="1"/>
</dbReference>
<keyword evidence="4" id="KW-0238">DNA-binding</keyword>
<dbReference type="PROSITE" id="PS50943">
    <property type="entry name" value="HTH_CROC1"/>
    <property type="match status" value="1"/>
</dbReference>
<dbReference type="PIRSF" id="PIRSF019251">
    <property type="entry name" value="Rv0465c"/>
    <property type="match status" value="1"/>
</dbReference>
<evidence type="ECO:0000256" key="3">
    <source>
        <dbReference type="ARBA" id="ARBA00023015"/>
    </source>
</evidence>
<comment type="similarity">
    <text evidence="1">Belongs to the short-chain fatty acyl-CoA assimilation regulator (ScfR) family.</text>
</comment>
<reference evidence="8 9" key="1">
    <citation type="submission" date="2017-06" db="EMBL/GenBank/DDBJ databases">
        <authorList>
            <person name="Kim H.J."/>
            <person name="Triplett B.A."/>
        </authorList>
    </citation>
    <scope>NUCLEOTIDE SEQUENCE [LARGE SCALE GENOMIC DNA]</scope>
    <source>
        <strain evidence="8">FRACA_ARgP5</strain>
    </source>
</reference>
<evidence type="ECO:0000313" key="8">
    <source>
        <dbReference type="EMBL" id="SNQ45665.1"/>
    </source>
</evidence>
<evidence type="ECO:0000256" key="1">
    <source>
        <dbReference type="ARBA" id="ARBA00007227"/>
    </source>
</evidence>
<evidence type="ECO:0000313" key="9">
    <source>
        <dbReference type="Proteomes" id="UP000234331"/>
    </source>
</evidence>
<organism evidence="8 9">
    <name type="scientific">Frankia canadensis</name>
    <dbReference type="NCBI Taxonomy" id="1836972"/>
    <lineage>
        <taxon>Bacteria</taxon>
        <taxon>Bacillati</taxon>
        <taxon>Actinomycetota</taxon>
        <taxon>Actinomycetes</taxon>
        <taxon>Frankiales</taxon>
        <taxon>Frankiaceae</taxon>
        <taxon>Frankia</taxon>
    </lineage>
</organism>
<evidence type="ECO:0000256" key="2">
    <source>
        <dbReference type="ARBA" id="ARBA00022491"/>
    </source>
</evidence>
<dbReference type="Pfam" id="PF06114">
    <property type="entry name" value="Peptidase_M78"/>
    <property type="match status" value="1"/>
</dbReference>
<dbReference type="PANTHER" id="PTHR46797">
    <property type="entry name" value="HTH-TYPE TRANSCRIPTIONAL REGULATOR"/>
    <property type="match status" value="1"/>
</dbReference>
<dbReference type="EMBL" id="FZMO01000010">
    <property type="protein sequence ID" value="SNQ45665.1"/>
    <property type="molecule type" value="Genomic_DNA"/>
</dbReference>
<dbReference type="GO" id="GO:0005829">
    <property type="term" value="C:cytosol"/>
    <property type="evidence" value="ECO:0007669"/>
    <property type="project" value="TreeGrafter"/>
</dbReference>
<keyword evidence="5" id="KW-0804">Transcription</keyword>
<dbReference type="FunFam" id="1.10.260.40:FF:000025">
    <property type="entry name" value="Cro/Cl family transcriptional regulator"/>
    <property type="match status" value="1"/>
</dbReference>
<dbReference type="Pfam" id="PF09856">
    <property type="entry name" value="ScfRs"/>
    <property type="match status" value="1"/>
</dbReference>
<accession>A0A2I2KJ27</accession>
<dbReference type="SMART" id="SM00530">
    <property type="entry name" value="HTH_XRE"/>
    <property type="match status" value="1"/>
</dbReference>
<evidence type="ECO:0000256" key="5">
    <source>
        <dbReference type="ARBA" id="ARBA00023163"/>
    </source>
</evidence>
<dbReference type="GO" id="GO:0003700">
    <property type="term" value="F:DNA-binding transcription factor activity"/>
    <property type="evidence" value="ECO:0007669"/>
    <property type="project" value="TreeGrafter"/>
</dbReference>
<sequence>MQKTFVGTRLRELREERAMSQVELARLLGISPSYLNQIEHNSRPLTVPVLLRITEAFGVDAGFFAAHDVTRLIAEVREVLSDGTIGLKVPDADAAQLAEQLPQTAHALIALHRRYRQANERLAALTGERGPEPVGPAAPAPMPDEEVRDFFYQRQNYVAELDEAAERLATKIGLTPSRMPAVLVDRLAYHGVRVHIREPEVGQAAPARGGDARGEGREAGGREAGGRDAGREAGGREASLDIDELHRFDPDTQVLTLSSHLRPGQRVFRMALQLAFTEFDELVTRLADDGMLSGPPARTLTRIGLANYFAAALILPYNVFHATAERFRYDVERLSEHFGMGFETICHRLSTLQRPRARGVPFSFIRVDRAGNMSKRQSATGFHFSRAGGTCPLWNVYEALAAPGRIHTQIATMPDGRSYFWIARTVSRGYGRYGRPGKTFAIALGCELRHASRLVYSTGLNLDDPAAAVPIGIGCKVCERVGCAQRAFPQIGRVLALDENRGTFAPYPADVHA</sequence>
<dbReference type="InterPro" id="IPR050807">
    <property type="entry name" value="TransReg_Diox_bact_type"/>
</dbReference>
<proteinExistence type="inferred from homology"/>
<evidence type="ECO:0000256" key="6">
    <source>
        <dbReference type="SAM" id="MobiDB-lite"/>
    </source>
</evidence>
<dbReference type="InterPro" id="IPR010982">
    <property type="entry name" value="Lambda_DNA-bd_dom_sf"/>
</dbReference>
<feature type="domain" description="HTH cro/C1-type" evidence="7">
    <location>
        <begin position="10"/>
        <end position="64"/>
    </location>
</feature>
<dbReference type="GO" id="GO:0003677">
    <property type="term" value="F:DNA binding"/>
    <property type="evidence" value="ECO:0007669"/>
    <property type="project" value="UniProtKB-KW"/>
</dbReference>
<evidence type="ECO:0000256" key="4">
    <source>
        <dbReference type="ARBA" id="ARBA00023125"/>
    </source>
</evidence>
<dbReference type="SUPFAM" id="SSF47413">
    <property type="entry name" value="lambda repressor-like DNA-binding domains"/>
    <property type="match status" value="1"/>
</dbReference>
<feature type="compositionally biased region" description="Basic and acidic residues" evidence="6">
    <location>
        <begin position="210"/>
        <end position="242"/>
    </location>
</feature>
<dbReference type="Pfam" id="PF01381">
    <property type="entry name" value="HTH_3"/>
    <property type="match status" value="1"/>
</dbReference>
<feature type="region of interest" description="Disordered" evidence="6">
    <location>
        <begin position="200"/>
        <end position="242"/>
    </location>
</feature>
<dbReference type="RefSeq" id="WP_101829806.1">
    <property type="nucleotide sequence ID" value="NZ_FZMO01000010.1"/>
</dbReference>
<dbReference type="InterPro" id="IPR010359">
    <property type="entry name" value="IrrE_HExxH"/>
</dbReference>
<keyword evidence="2" id="KW-0678">Repressor</keyword>
<keyword evidence="3" id="KW-0805">Transcription regulation</keyword>
<dbReference type="Proteomes" id="UP000234331">
    <property type="component" value="Unassembled WGS sequence"/>
</dbReference>
<gene>
    <name evidence="8" type="primary">ramB</name>
    <name evidence="8" type="ORF">FRACA_1070007</name>
</gene>
<dbReference type="InterPro" id="IPR018653">
    <property type="entry name" value="ScfR_C"/>
</dbReference>
<dbReference type="PANTHER" id="PTHR46797:SF23">
    <property type="entry name" value="HTH-TYPE TRANSCRIPTIONAL REGULATOR SUTR"/>
    <property type="match status" value="1"/>
</dbReference>
<keyword evidence="9" id="KW-1185">Reference proteome</keyword>
<evidence type="ECO:0000259" key="7">
    <source>
        <dbReference type="PROSITE" id="PS50943"/>
    </source>
</evidence>
<name>A0A2I2KJ27_9ACTN</name>